<dbReference type="EMBL" id="JAQQWP010000004">
    <property type="protein sequence ID" value="KAK8120182.1"/>
    <property type="molecule type" value="Genomic_DNA"/>
</dbReference>
<comment type="caution">
    <text evidence="1">The sequence shown here is derived from an EMBL/GenBank/DDBJ whole genome shotgun (WGS) entry which is preliminary data.</text>
</comment>
<reference evidence="1 2" key="1">
    <citation type="submission" date="2023-01" db="EMBL/GenBank/DDBJ databases">
        <title>Analysis of 21 Apiospora genomes using comparative genomics revels a genus with tremendous synthesis potential of carbohydrate active enzymes and secondary metabolites.</title>
        <authorList>
            <person name="Sorensen T."/>
        </authorList>
    </citation>
    <scope>NUCLEOTIDE SEQUENCE [LARGE SCALE GENOMIC DNA]</scope>
    <source>
        <strain evidence="1 2">CBS 117206</strain>
    </source>
</reference>
<protein>
    <submittedName>
        <fullName evidence="1">Uncharacterized protein</fullName>
    </submittedName>
</protein>
<keyword evidence="2" id="KW-1185">Reference proteome</keyword>
<sequence>MNTRELSRPAALDLEVNKAQEGRGTAGPYRTLFLFCAAGYLPPGTQDTSNPLCANLIGLHTSKEPLLTGPRTLSTRAQPAFAKGASRGGGGYVQELGATLTRASRGAAVALIGISSEHAKYERLVVRNSIPEPDGDTPAAARKLLSSKRCGCATRVRAGSALQC</sequence>
<name>A0AAW0QYZ0_9PEZI</name>
<organism evidence="1 2">
    <name type="scientific">Apiospora kogelbergensis</name>
    <dbReference type="NCBI Taxonomy" id="1337665"/>
    <lineage>
        <taxon>Eukaryota</taxon>
        <taxon>Fungi</taxon>
        <taxon>Dikarya</taxon>
        <taxon>Ascomycota</taxon>
        <taxon>Pezizomycotina</taxon>
        <taxon>Sordariomycetes</taxon>
        <taxon>Xylariomycetidae</taxon>
        <taxon>Amphisphaeriales</taxon>
        <taxon>Apiosporaceae</taxon>
        <taxon>Apiospora</taxon>
    </lineage>
</organism>
<accession>A0AAW0QYZ0</accession>
<evidence type="ECO:0000313" key="1">
    <source>
        <dbReference type="EMBL" id="KAK8120182.1"/>
    </source>
</evidence>
<dbReference type="AlphaFoldDB" id="A0AAW0QYZ0"/>
<dbReference type="Proteomes" id="UP001392437">
    <property type="component" value="Unassembled WGS sequence"/>
</dbReference>
<evidence type="ECO:0000313" key="2">
    <source>
        <dbReference type="Proteomes" id="UP001392437"/>
    </source>
</evidence>
<gene>
    <name evidence="1" type="ORF">PG999_004302</name>
</gene>
<proteinExistence type="predicted"/>